<protein>
    <submittedName>
        <fullName evidence="2">Uncharacterized protein</fullName>
    </submittedName>
</protein>
<evidence type="ECO:0000313" key="2">
    <source>
        <dbReference type="EMBL" id="ESK41231.1"/>
    </source>
</evidence>
<gene>
    <name evidence="2" type="ORF">P256_00220</name>
</gene>
<evidence type="ECO:0000313" key="3">
    <source>
        <dbReference type="Proteomes" id="UP000023785"/>
    </source>
</evidence>
<dbReference type="STRING" id="1392540.P256_00220"/>
<accession>V2TT63</accession>
<dbReference type="HOGENOM" id="CLU_2244124_0_0_6"/>
<sequence>MSTNTHKKVINLEPVGPITEKTKGDNYQTHYFDKMSSFAIGSDTARIGFGTQEHNTGKLVESQTVILPLKSLIELYNFLEETLKNPDLQNKIQADRDNLFKNLK</sequence>
<comment type="caution">
    <text evidence="2">The sequence shown here is derived from an EMBL/GenBank/DDBJ whole genome shotgun (WGS) entry which is preliminary data.</text>
</comment>
<name>V2TT63_9GAMM</name>
<dbReference type="AlphaFoldDB" id="V2TT63"/>
<feature type="region of interest" description="Disordered" evidence="1">
    <location>
        <begin position="1"/>
        <end position="23"/>
    </location>
</feature>
<dbReference type="EMBL" id="AYER01000001">
    <property type="protein sequence ID" value="ESK41231.1"/>
    <property type="molecule type" value="Genomic_DNA"/>
</dbReference>
<keyword evidence="3" id="KW-1185">Reference proteome</keyword>
<organism evidence="2 3">
    <name type="scientific">Acinetobacter nectaris CIP 110549</name>
    <dbReference type="NCBI Taxonomy" id="1392540"/>
    <lineage>
        <taxon>Bacteria</taxon>
        <taxon>Pseudomonadati</taxon>
        <taxon>Pseudomonadota</taxon>
        <taxon>Gammaproteobacteria</taxon>
        <taxon>Moraxellales</taxon>
        <taxon>Moraxellaceae</taxon>
        <taxon>Acinetobacter</taxon>
    </lineage>
</organism>
<dbReference type="PATRIC" id="fig|1392540.3.peg.216"/>
<evidence type="ECO:0000256" key="1">
    <source>
        <dbReference type="SAM" id="MobiDB-lite"/>
    </source>
</evidence>
<dbReference type="Proteomes" id="UP000023785">
    <property type="component" value="Unassembled WGS sequence"/>
</dbReference>
<proteinExistence type="predicted"/>
<dbReference type="RefSeq" id="WP_023271824.1">
    <property type="nucleotide sequence ID" value="NZ_KI530712.1"/>
</dbReference>
<reference evidence="2 3" key="1">
    <citation type="submission" date="2013-10" db="EMBL/GenBank/DDBJ databases">
        <title>The Genome Sequence of Acinetobacter nectaris CIP 110549.</title>
        <authorList>
            <consortium name="The Broad Institute Genomics Platform"/>
            <consortium name="The Broad Institute Genome Sequencing Center for Infectious Disease"/>
            <person name="Cerqueira G."/>
            <person name="Feldgarden M."/>
            <person name="Courvalin P."/>
            <person name="Grillot-Courvalin C."/>
            <person name="Clermont D."/>
            <person name="Rocha E."/>
            <person name="Yoon E.-J."/>
            <person name="Nemec A."/>
            <person name="Young S.K."/>
            <person name="Zeng Q."/>
            <person name="Gargeya S."/>
            <person name="Fitzgerald M."/>
            <person name="Abouelleil A."/>
            <person name="Alvarado L."/>
            <person name="Berlin A.M."/>
            <person name="Chapman S.B."/>
            <person name="Gainer-Dewar J."/>
            <person name="Goldberg J."/>
            <person name="Gnerre S."/>
            <person name="Griggs A."/>
            <person name="Gujja S."/>
            <person name="Hansen M."/>
            <person name="Howarth C."/>
            <person name="Imamovic A."/>
            <person name="Ireland A."/>
            <person name="Larimer J."/>
            <person name="McCowan C."/>
            <person name="Murphy C."/>
            <person name="Pearson M."/>
            <person name="Poon T.W."/>
            <person name="Priest M."/>
            <person name="Roberts A."/>
            <person name="Saif S."/>
            <person name="Shea T."/>
            <person name="Sykes S."/>
            <person name="Wortman J."/>
            <person name="Nusbaum C."/>
            <person name="Birren B."/>
        </authorList>
    </citation>
    <scope>NUCLEOTIDE SEQUENCE [LARGE SCALE GENOMIC DNA]</scope>
    <source>
        <strain evidence="2 3">CIP 110549</strain>
    </source>
</reference>